<evidence type="ECO:0000313" key="6">
    <source>
        <dbReference type="Proteomes" id="UP000266188"/>
    </source>
</evidence>
<dbReference type="STRING" id="2070753.A0A3A2ZL43"/>
<dbReference type="Proteomes" id="UP000266188">
    <property type="component" value="Unassembled WGS sequence"/>
</dbReference>
<dbReference type="PANTHER" id="PTHR10644">
    <property type="entry name" value="DNA REPAIR/RNA PROCESSING CPSF FAMILY"/>
    <property type="match status" value="1"/>
</dbReference>
<feature type="region of interest" description="Disordered" evidence="2">
    <location>
        <begin position="9"/>
        <end position="49"/>
    </location>
</feature>
<dbReference type="InterPro" id="IPR058543">
    <property type="entry name" value="Beta-prop_RSE1/DDB1/CPSF1_2nd"/>
</dbReference>
<evidence type="ECO:0000259" key="3">
    <source>
        <dbReference type="Pfam" id="PF10433"/>
    </source>
</evidence>
<evidence type="ECO:0000259" key="4">
    <source>
        <dbReference type="Pfam" id="PF23726"/>
    </source>
</evidence>
<protein>
    <submittedName>
        <fullName evidence="5">Thermotolerance protein</fullName>
    </submittedName>
</protein>
<dbReference type="Pfam" id="PF10433">
    <property type="entry name" value="Beta-prop_RSE1_1st"/>
    <property type="match status" value="1"/>
</dbReference>
<gene>
    <name evidence="5" type="ORF">PHISCL_05546</name>
</gene>
<feature type="domain" description="RSE1/DDB1/CPSF1 second beta-propeller" evidence="4">
    <location>
        <begin position="492"/>
        <end position="726"/>
    </location>
</feature>
<dbReference type="OrthoDB" id="20774at2759"/>
<name>A0A3A2ZL43_9EURO</name>
<keyword evidence="6" id="KW-1185">Reference proteome</keyword>
<dbReference type="InterPro" id="IPR050358">
    <property type="entry name" value="RSE1/DDB1/CFT1"/>
</dbReference>
<dbReference type="Gene3D" id="2.130.10.10">
    <property type="entry name" value="YVTN repeat-like/Quinoprotein amine dehydrogenase"/>
    <property type="match status" value="2"/>
</dbReference>
<organism evidence="5 6">
    <name type="scientific">Aspergillus sclerotialis</name>
    <dbReference type="NCBI Taxonomy" id="2070753"/>
    <lineage>
        <taxon>Eukaryota</taxon>
        <taxon>Fungi</taxon>
        <taxon>Dikarya</taxon>
        <taxon>Ascomycota</taxon>
        <taxon>Pezizomycotina</taxon>
        <taxon>Eurotiomycetes</taxon>
        <taxon>Eurotiomycetidae</taxon>
        <taxon>Eurotiales</taxon>
        <taxon>Aspergillaceae</taxon>
        <taxon>Aspergillus</taxon>
        <taxon>Aspergillus subgen. Polypaecilum</taxon>
    </lineage>
</organism>
<dbReference type="SUPFAM" id="SSF69322">
    <property type="entry name" value="Tricorn protease domain 2"/>
    <property type="match status" value="1"/>
</dbReference>
<feature type="compositionally biased region" description="Basic and acidic residues" evidence="2">
    <location>
        <begin position="31"/>
        <end position="45"/>
    </location>
</feature>
<dbReference type="InterPro" id="IPR018846">
    <property type="entry name" value="Beta-prop_RSE1/DDB1/CPSF1_1st"/>
</dbReference>
<feature type="domain" description="RSE1/DDB1/CPSF1 first beta-propeller" evidence="3">
    <location>
        <begin position="59"/>
        <end position="439"/>
    </location>
</feature>
<dbReference type="AlphaFoldDB" id="A0A3A2ZL43"/>
<accession>A0A3A2ZL43</accession>
<dbReference type="Pfam" id="PF23726">
    <property type="entry name" value="Beta-prop_RSE1_2nd"/>
    <property type="match status" value="1"/>
</dbReference>
<sequence>MALVIQLEQVPPDSPSGGVGQNVGQPPLRTEQPRQEQLPRHDQPKKGLLSQTMIPSPIIQWILPARLRSRHHNDVAFIGERRLQIKEAVSGIHLEDAIAKTDFDANIVAAKVINVDTQLPLESQMKLGAGTTAATGLEMHDDSPPQILLLSLDSRELVFLYYSCFGGGQFIHYHRALPADVSSFETFGRNVAVDPRSRAIAVGAPCDYFGVFMLKKPAVLQSQMAENCLDPISEERFFRVDGDILNMEFLYPTPEDGDRIILLLLIALDLKTYAVCYDWDNTHGLRNSTPRITKRVVPPEYRLPSIVIPCTMASSFILATSTSMISYKNRLDPGIQPIQYPLSIPDQESQRSPLCTRWARPVRNLFHNKRHDDIYLCREDGTIFYLEIGSEGDVQNQFYLGRLDCDVDTAFDILDVAHEGADLILAAGNMGDGGLFIQPARDQPDVASTVGHGGLAELRHGIEAQVGLVVSVEELLSAGNIWAIADVVSGGVYILTSDPESSLLFYLQTGAEEEICAVDESESGLDFSTHTLAAGCAPCGTIVQVTEKAIQLGVANESSPSIRVDYHPDQSVAAAAINESGTLVITAARSQQGIHLHLTAVISYGDGNLPQLHGVGSPVSINEEPICALVEHLGSAHFVFIGSGDGNVLTYRADQGGLTFLCSTTIEVDGDDMSKAIESLATTTIATSRNSVKSTLLCGLRSGILIPFEMTFDSSNTSTIGMRQVSPQRLGQTSVKVQSRGRFALATCGKGFWQVSRMHDGDLSEYALQKVLITDQNDPAYYPNAIHSFTTSNVFGPNLQGHVDSLCCIADGQLLICTLDQAAKVVPRRISLPGSASRVAYSKHLKSLVVAYTRTKLETDTNPIRRITYPYIEFVDPDSTQQVVGSVGPEHDDSQQWRPQGAAGEKITHIMEWMPKKDGEEYHFIVIGTARKTGEDRGRVIFLLAYRDPSNPSQIKCSVKHIHKFDGPVHTIAPYGDLTLMVGSGNYIIPLIPNFAGTQSKMTRYLLMSPAVSITVREPYLYVSSSRQSLVVLEMAYGRLMQLYAQDRQKLDGLSHVHFGEPKFTLTSSRGGRVSLLGETGVPSDDMLLPSALVNAHLPVSVTKLLEGTRPSPLAFPKVVYGTTITGAVYRLSILNGTEWRLLRLLQNICISDPILSPFMPKKKRRSAVESKSPHLPSRMHIDGDILGRLAERGAGYLHQMLNTDDFVNTLASGKGPGAIKQEFLEASEELLGQCPEPVEEVMRWLRKILHVEF</sequence>
<evidence type="ECO:0000256" key="2">
    <source>
        <dbReference type="SAM" id="MobiDB-lite"/>
    </source>
</evidence>
<dbReference type="GO" id="GO:0006397">
    <property type="term" value="P:mRNA processing"/>
    <property type="evidence" value="ECO:0007669"/>
    <property type="project" value="UniProtKB-KW"/>
</dbReference>
<keyword evidence="1" id="KW-0507">mRNA processing</keyword>
<evidence type="ECO:0000313" key="5">
    <source>
        <dbReference type="EMBL" id="RJE22107.1"/>
    </source>
</evidence>
<evidence type="ECO:0000256" key="1">
    <source>
        <dbReference type="ARBA" id="ARBA00022664"/>
    </source>
</evidence>
<comment type="caution">
    <text evidence="5">The sequence shown here is derived from an EMBL/GenBank/DDBJ whole genome shotgun (WGS) entry which is preliminary data.</text>
</comment>
<dbReference type="InterPro" id="IPR015943">
    <property type="entry name" value="WD40/YVTN_repeat-like_dom_sf"/>
</dbReference>
<proteinExistence type="predicted"/>
<reference evidence="6" key="1">
    <citation type="submission" date="2017-02" db="EMBL/GenBank/DDBJ databases">
        <authorList>
            <person name="Tafer H."/>
            <person name="Lopandic K."/>
        </authorList>
    </citation>
    <scope>NUCLEOTIDE SEQUENCE [LARGE SCALE GENOMIC DNA]</scope>
    <source>
        <strain evidence="6">CBS 366.77</strain>
    </source>
</reference>
<dbReference type="EMBL" id="MVGC01000185">
    <property type="protein sequence ID" value="RJE22107.1"/>
    <property type="molecule type" value="Genomic_DNA"/>
</dbReference>